<name>A0A3F3QG98_9EURO</name>
<organism evidence="1 2">
    <name type="scientific">Aspergillus welwitschiae</name>
    <dbReference type="NCBI Taxonomy" id="1341132"/>
    <lineage>
        <taxon>Eukaryota</taxon>
        <taxon>Fungi</taxon>
        <taxon>Dikarya</taxon>
        <taxon>Ascomycota</taxon>
        <taxon>Pezizomycotina</taxon>
        <taxon>Eurotiomycetes</taxon>
        <taxon>Eurotiomycetidae</taxon>
        <taxon>Eurotiales</taxon>
        <taxon>Aspergillaceae</taxon>
        <taxon>Aspergillus</taxon>
        <taxon>Aspergillus subgen. Circumdati</taxon>
    </lineage>
</organism>
<evidence type="ECO:0000313" key="1">
    <source>
        <dbReference type="EMBL" id="RDH38090.1"/>
    </source>
</evidence>
<proteinExistence type="predicted"/>
<accession>A0A3F3QG98</accession>
<dbReference type="RefSeq" id="XP_026631112.1">
    <property type="nucleotide sequence ID" value="XM_026764715.1"/>
</dbReference>
<gene>
    <name evidence="1" type="ORF">BDQ94DRAFT_135642</name>
</gene>
<dbReference type="EMBL" id="KZ852034">
    <property type="protein sequence ID" value="RDH38090.1"/>
    <property type="molecule type" value="Genomic_DNA"/>
</dbReference>
<sequence>MQWTASVPTLIAWVNGMPTAPSFRSDRNPGDAWRVGCHDQRCRVQLPIVRLILPSSGREAGGGESQVGKKWGVPWRIRMVFKTIVSSPTIYRQS</sequence>
<evidence type="ECO:0000313" key="2">
    <source>
        <dbReference type="Proteomes" id="UP000253729"/>
    </source>
</evidence>
<dbReference type="Proteomes" id="UP000253729">
    <property type="component" value="Unassembled WGS sequence"/>
</dbReference>
<dbReference type="GeneID" id="38133071"/>
<keyword evidence="2" id="KW-1185">Reference proteome</keyword>
<dbReference type="AlphaFoldDB" id="A0A3F3QG98"/>
<protein>
    <submittedName>
        <fullName evidence="1">Uncharacterized protein</fullName>
    </submittedName>
</protein>
<reference evidence="1 2" key="1">
    <citation type="submission" date="2018-07" db="EMBL/GenBank/DDBJ databases">
        <title>The genomes of Aspergillus section Nigri reveals drivers in fungal speciation.</title>
        <authorList>
            <consortium name="DOE Joint Genome Institute"/>
            <person name="Vesth T.C."/>
            <person name="Nybo J."/>
            <person name="Theobald S."/>
            <person name="Brandl J."/>
            <person name="Frisvad J.C."/>
            <person name="Nielsen K.F."/>
            <person name="Lyhne E.K."/>
            <person name="Kogle M.E."/>
            <person name="Kuo A."/>
            <person name="Riley R."/>
            <person name="Clum A."/>
            <person name="Nolan M."/>
            <person name="Lipzen A."/>
            <person name="Salamov A."/>
            <person name="Henrissat B."/>
            <person name="Wiebenga A."/>
            <person name="De vries R.P."/>
            <person name="Grigoriev I.V."/>
            <person name="Mortensen U.H."/>
            <person name="Andersen M.R."/>
            <person name="Baker S.E."/>
        </authorList>
    </citation>
    <scope>NUCLEOTIDE SEQUENCE [LARGE SCALE GENOMIC DNA]</scope>
    <source>
        <strain evidence="1 2">CBS 139.54b</strain>
    </source>
</reference>